<dbReference type="Proteomes" id="UP000051181">
    <property type="component" value="Unassembled WGS sequence"/>
</dbReference>
<dbReference type="InterPro" id="IPR009057">
    <property type="entry name" value="Homeodomain-like_sf"/>
</dbReference>
<keyword evidence="2 4" id="KW-0238">DNA-binding</keyword>
<dbReference type="SUPFAM" id="SSF46689">
    <property type="entry name" value="Homeodomain-like"/>
    <property type="match status" value="1"/>
</dbReference>
<dbReference type="GeneID" id="65917253"/>
<dbReference type="InterPro" id="IPR023772">
    <property type="entry name" value="DNA-bd_HTH_TetR-type_CS"/>
</dbReference>
<dbReference type="PANTHER" id="PTHR47506:SF6">
    <property type="entry name" value="HTH-TYPE TRANSCRIPTIONAL REPRESSOR NEMR"/>
    <property type="match status" value="1"/>
</dbReference>
<dbReference type="InterPro" id="IPR054156">
    <property type="entry name" value="YxaF_TetR_C"/>
</dbReference>
<dbReference type="PROSITE" id="PS50977">
    <property type="entry name" value="HTH_TETR_2"/>
    <property type="match status" value="1"/>
</dbReference>
<feature type="DNA-binding region" description="H-T-H motif" evidence="4">
    <location>
        <begin position="24"/>
        <end position="43"/>
    </location>
</feature>
<dbReference type="PANTHER" id="PTHR47506">
    <property type="entry name" value="TRANSCRIPTIONAL REGULATORY PROTEIN"/>
    <property type="match status" value="1"/>
</dbReference>
<dbReference type="SUPFAM" id="SSF48498">
    <property type="entry name" value="Tetracyclin repressor-like, C-terminal domain"/>
    <property type="match status" value="1"/>
</dbReference>
<dbReference type="AlphaFoldDB" id="A0A0R1F680"/>
<evidence type="ECO:0000259" key="5">
    <source>
        <dbReference type="PROSITE" id="PS50977"/>
    </source>
</evidence>
<dbReference type="GO" id="GO:0003677">
    <property type="term" value="F:DNA binding"/>
    <property type="evidence" value="ECO:0007669"/>
    <property type="project" value="UniProtKB-UniRule"/>
</dbReference>
<feature type="domain" description="HTH tetR-type" evidence="5">
    <location>
        <begin position="1"/>
        <end position="61"/>
    </location>
</feature>
<dbReference type="PROSITE" id="PS01081">
    <property type="entry name" value="HTH_TETR_1"/>
    <property type="match status" value="1"/>
</dbReference>
<protein>
    <submittedName>
        <fullName evidence="6">Transcriptional regulator</fullName>
    </submittedName>
</protein>
<reference evidence="6 7" key="1">
    <citation type="journal article" date="2015" name="Genome Announc.">
        <title>Expanding the biotechnology potential of lactobacilli through comparative genomics of 213 strains and associated genera.</title>
        <authorList>
            <person name="Sun Z."/>
            <person name="Harris H.M."/>
            <person name="McCann A."/>
            <person name="Guo C."/>
            <person name="Argimon S."/>
            <person name="Zhang W."/>
            <person name="Yang X."/>
            <person name="Jeffery I.B."/>
            <person name="Cooney J.C."/>
            <person name="Kagawa T.F."/>
            <person name="Liu W."/>
            <person name="Song Y."/>
            <person name="Salvetti E."/>
            <person name="Wrobel A."/>
            <person name="Rasinkangas P."/>
            <person name="Parkhill J."/>
            <person name="Rea M.C."/>
            <person name="O'Sullivan O."/>
            <person name="Ritari J."/>
            <person name="Douillard F.P."/>
            <person name="Paul Ross R."/>
            <person name="Yang R."/>
            <person name="Briner A.E."/>
            <person name="Felis G.E."/>
            <person name="de Vos W.M."/>
            <person name="Barrangou R."/>
            <person name="Klaenhammer T.R."/>
            <person name="Caufield P.W."/>
            <person name="Cui Y."/>
            <person name="Zhang H."/>
            <person name="O'Toole P.W."/>
        </authorList>
    </citation>
    <scope>NUCLEOTIDE SEQUENCE [LARGE SCALE GENOMIC DNA]</scope>
    <source>
        <strain evidence="6 7">DSM 20001</strain>
    </source>
</reference>
<evidence type="ECO:0000313" key="7">
    <source>
        <dbReference type="Proteomes" id="UP000051181"/>
    </source>
</evidence>
<evidence type="ECO:0000256" key="2">
    <source>
        <dbReference type="ARBA" id="ARBA00023125"/>
    </source>
</evidence>
<dbReference type="eggNOG" id="COG1309">
    <property type="taxonomic scope" value="Bacteria"/>
</dbReference>
<proteinExistence type="predicted"/>
<name>A0A0R1F680_9LACO</name>
<dbReference type="InterPro" id="IPR001647">
    <property type="entry name" value="HTH_TetR"/>
</dbReference>
<evidence type="ECO:0000256" key="4">
    <source>
        <dbReference type="PROSITE-ProRule" id="PRU00335"/>
    </source>
</evidence>
<accession>A0A0R1F680</accession>
<dbReference type="PRINTS" id="PR00455">
    <property type="entry name" value="HTHTETR"/>
</dbReference>
<keyword evidence="1" id="KW-0805">Transcription regulation</keyword>
<dbReference type="Pfam" id="PF00440">
    <property type="entry name" value="TetR_N"/>
    <property type="match status" value="1"/>
</dbReference>
<gene>
    <name evidence="6" type="ORF">FD22_GL000178</name>
</gene>
<dbReference type="RefSeq" id="WP_010011098.1">
    <property type="nucleotide sequence ID" value="NZ_AZCN01000104.1"/>
</dbReference>
<organism evidence="6 7">
    <name type="scientific">Loigolactobacillus coryniformis subsp. coryniformis KCTC 3167 = DSM 20001</name>
    <dbReference type="NCBI Taxonomy" id="913848"/>
    <lineage>
        <taxon>Bacteria</taxon>
        <taxon>Bacillati</taxon>
        <taxon>Bacillota</taxon>
        <taxon>Bacilli</taxon>
        <taxon>Lactobacillales</taxon>
        <taxon>Lactobacillaceae</taxon>
        <taxon>Loigolactobacillus</taxon>
    </lineage>
</organism>
<evidence type="ECO:0000313" key="6">
    <source>
        <dbReference type="EMBL" id="KRK14119.1"/>
    </source>
</evidence>
<dbReference type="Pfam" id="PF21993">
    <property type="entry name" value="TetR_C_13_2"/>
    <property type="match status" value="1"/>
</dbReference>
<comment type="caution">
    <text evidence="6">The sequence shown here is derived from an EMBL/GenBank/DDBJ whole genome shotgun (WGS) entry which is preliminary data.</text>
</comment>
<dbReference type="Gene3D" id="1.10.357.10">
    <property type="entry name" value="Tetracycline Repressor, domain 2"/>
    <property type="match status" value="1"/>
</dbReference>
<evidence type="ECO:0000256" key="1">
    <source>
        <dbReference type="ARBA" id="ARBA00023015"/>
    </source>
</evidence>
<dbReference type="PATRIC" id="fig|913848.6.peg.175"/>
<dbReference type="EMBL" id="AZCN01000104">
    <property type="protein sequence ID" value="KRK14119.1"/>
    <property type="molecule type" value="Genomic_DNA"/>
</dbReference>
<dbReference type="InterPro" id="IPR036271">
    <property type="entry name" value="Tet_transcr_reg_TetR-rel_C_sf"/>
</dbReference>
<sequence length="192" mass="21207">MDSKAKIITAARQLIYQNGYEATSISDIMAAAAVGKGQLYYYFKSKKDIGLAVLQQIVAEWDQQLVHGILAADQPTAPALTAMLAWVLDFHRQQDEHYGCPIGKVISEMSTKDEDFRVLLDQLMTAWTTALAVKLQQLTPVIAAKEAQVKAQTIIATLQGAILLIKVHQDIAPLEQAVNYLRQSVLQLEASR</sequence>
<evidence type="ECO:0000256" key="3">
    <source>
        <dbReference type="ARBA" id="ARBA00023163"/>
    </source>
</evidence>
<keyword evidence="3" id="KW-0804">Transcription</keyword>